<comment type="caution">
    <text evidence="1">The sequence shown here is derived from an EMBL/GenBank/DDBJ whole genome shotgun (WGS) entry which is preliminary data.</text>
</comment>
<dbReference type="VEuPathDB" id="FungiDB:H257_10382"/>
<accession>A0A6A5ATE5</accession>
<evidence type="ECO:0008006" key="3">
    <source>
        <dbReference type="Google" id="ProtNLM"/>
    </source>
</evidence>
<proteinExistence type="predicted"/>
<reference evidence="1 2" key="1">
    <citation type="submission" date="2019-06" db="EMBL/GenBank/DDBJ databases">
        <title>Genomics analysis of Aphanomyces spp. identifies a new class of oomycete effector associated with host adaptation.</title>
        <authorList>
            <person name="Gaulin E."/>
        </authorList>
    </citation>
    <scope>NUCLEOTIDE SEQUENCE [LARGE SCALE GENOMIC DNA]</scope>
    <source>
        <strain evidence="1 2">E</strain>
    </source>
</reference>
<evidence type="ECO:0000313" key="1">
    <source>
        <dbReference type="EMBL" id="KAF0769065.1"/>
    </source>
</evidence>
<dbReference type="EMBL" id="VJMI01005544">
    <property type="protein sequence ID" value="KAF0769065.1"/>
    <property type="molecule type" value="Genomic_DNA"/>
</dbReference>
<name>A0A6A5ATE5_APHAT</name>
<gene>
    <name evidence="1" type="ORF">AaE_002725</name>
</gene>
<sequence length="146" mass="16678">MCSPGRSKNSLVDQQRQYLRESFDYREKLDVINYHTLHGMHATLNRSYPELTVKQRKTRSKVIRDWLKLRAQVEQIGYSSRSDLKKSRNIGVGTSLNSATEQIIVQCVQGMRNDGIPMAPIILQLKAKELAEEQGISPNSFKGSRD</sequence>
<dbReference type="AlphaFoldDB" id="A0A6A5ATE5"/>
<evidence type="ECO:0000313" key="2">
    <source>
        <dbReference type="Proteomes" id="UP000469452"/>
    </source>
</evidence>
<dbReference type="Proteomes" id="UP000469452">
    <property type="component" value="Unassembled WGS sequence"/>
</dbReference>
<protein>
    <recommendedName>
        <fullName evidence="3">HTH CENPB-type domain-containing protein</fullName>
    </recommendedName>
</protein>
<organism evidence="1 2">
    <name type="scientific">Aphanomyces astaci</name>
    <name type="common">Crayfish plague agent</name>
    <dbReference type="NCBI Taxonomy" id="112090"/>
    <lineage>
        <taxon>Eukaryota</taxon>
        <taxon>Sar</taxon>
        <taxon>Stramenopiles</taxon>
        <taxon>Oomycota</taxon>
        <taxon>Saprolegniomycetes</taxon>
        <taxon>Saprolegniales</taxon>
        <taxon>Verrucalvaceae</taxon>
        <taxon>Aphanomyces</taxon>
    </lineage>
</organism>